<proteinExistence type="predicted"/>
<keyword evidence="1" id="KW-0732">Signal</keyword>
<evidence type="ECO:0000313" key="3">
    <source>
        <dbReference type="RefSeq" id="XP_013774861.1"/>
    </source>
</evidence>
<dbReference type="PANTHER" id="PTHR33964">
    <property type="entry name" value="RE45066P-RELATED"/>
    <property type="match status" value="1"/>
</dbReference>
<protein>
    <submittedName>
        <fullName evidence="3">Uncharacterized protein LOC106459752</fullName>
    </submittedName>
</protein>
<organism evidence="2 3">
    <name type="scientific">Limulus polyphemus</name>
    <name type="common">Atlantic horseshoe crab</name>
    <dbReference type="NCBI Taxonomy" id="6850"/>
    <lineage>
        <taxon>Eukaryota</taxon>
        <taxon>Metazoa</taxon>
        <taxon>Ecdysozoa</taxon>
        <taxon>Arthropoda</taxon>
        <taxon>Chelicerata</taxon>
        <taxon>Merostomata</taxon>
        <taxon>Xiphosura</taxon>
        <taxon>Limulidae</taxon>
        <taxon>Limulus</taxon>
    </lineage>
</organism>
<reference evidence="3" key="1">
    <citation type="submission" date="2025-08" db="UniProtKB">
        <authorList>
            <consortium name="RefSeq"/>
        </authorList>
    </citation>
    <scope>IDENTIFICATION</scope>
    <source>
        <tissue evidence="3">Muscle</tissue>
    </source>
</reference>
<feature type="signal peptide" evidence="1">
    <location>
        <begin position="1"/>
        <end position="21"/>
    </location>
</feature>
<gene>
    <name evidence="3" type="primary">LOC106459752</name>
</gene>
<sequence length="230" mass="25727">MKKILYILGLLLVLATHEAYALDCHMRELDLCAATLLLFNQGESVAQSESELDTQCQYIRDAELCLRNYTNNCMTPIQKELIKFVGEGSETLLSEYCTAGTEIRSRYLQNAACLNDANKETRTCLEDLQVALQTISEAKFDKRVPTACCGYQRYMACVREKIESKCGKESVDFMQELLRMAVSRLPDIICTGYGPNNDECTTLLPDEGTPPKEGSSDSALSRIFSAYFSS</sequence>
<name>A0ABM1B4U7_LIMPO</name>
<dbReference type="RefSeq" id="XP_013774861.1">
    <property type="nucleotide sequence ID" value="XM_013919407.2"/>
</dbReference>
<accession>A0ABM1B4U7</accession>
<evidence type="ECO:0000313" key="2">
    <source>
        <dbReference type="Proteomes" id="UP000694941"/>
    </source>
</evidence>
<dbReference type="Proteomes" id="UP000694941">
    <property type="component" value="Unplaced"/>
</dbReference>
<keyword evidence="2" id="KW-1185">Reference proteome</keyword>
<dbReference type="PANTHER" id="PTHR33964:SF1">
    <property type="entry name" value="RE45066P"/>
    <property type="match status" value="1"/>
</dbReference>
<feature type="chain" id="PRO_5046097382" evidence="1">
    <location>
        <begin position="22"/>
        <end position="230"/>
    </location>
</feature>
<evidence type="ECO:0000256" key="1">
    <source>
        <dbReference type="SAM" id="SignalP"/>
    </source>
</evidence>
<dbReference type="GeneID" id="106459752"/>